<dbReference type="Proteomes" id="UP001165368">
    <property type="component" value="Unassembled WGS sequence"/>
</dbReference>
<evidence type="ECO:0000313" key="1">
    <source>
        <dbReference type="EMBL" id="MCG2621891.1"/>
    </source>
</evidence>
<organism evidence="1 2">
    <name type="scientific">Arthrobacter hankyongi</name>
    <dbReference type="NCBI Taxonomy" id="2904801"/>
    <lineage>
        <taxon>Bacteria</taxon>
        <taxon>Bacillati</taxon>
        <taxon>Actinomycetota</taxon>
        <taxon>Actinomycetes</taxon>
        <taxon>Micrococcales</taxon>
        <taxon>Micrococcaceae</taxon>
        <taxon>Arthrobacter</taxon>
    </lineage>
</organism>
<accession>A0ABS9L5J4</accession>
<dbReference type="PANTHER" id="PTHR38031:SF1">
    <property type="entry name" value="SULFUR CARRIER PROTEIN CYSO"/>
    <property type="match status" value="1"/>
</dbReference>
<comment type="caution">
    <text evidence="1">The sequence shown here is derived from an EMBL/GenBank/DDBJ whole genome shotgun (WGS) entry which is preliminary data.</text>
</comment>
<dbReference type="EMBL" id="JAKLTQ010000004">
    <property type="protein sequence ID" value="MCG2621891.1"/>
    <property type="molecule type" value="Genomic_DNA"/>
</dbReference>
<reference evidence="1" key="1">
    <citation type="submission" date="2022-01" db="EMBL/GenBank/DDBJ databases">
        <authorList>
            <person name="Jo J.-H."/>
            <person name="Im W.-T."/>
        </authorList>
    </citation>
    <scope>NUCLEOTIDE SEQUENCE</scope>
    <source>
        <strain evidence="1">I2-34</strain>
    </source>
</reference>
<dbReference type="InterPro" id="IPR016155">
    <property type="entry name" value="Mopterin_synth/thiamin_S_b"/>
</dbReference>
<dbReference type="InterPro" id="IPR052045">
    <property type="entry name" value="Sulfur_Carrier/Prot_Modifier"/>
</dbReference>
<dbReference type="Pfam" id="PF02597">
    <property type="entry name" value="ThiS"/>
    <property type="match status" value="1"/>
</dbReference>
<dbReference type="InterPro" id="IPR003749">
    <property type="entry name" value="ThiS/MoaD-like"/>
</dbReference>
<dbReference type="Gene3D" id="3.10.20.30">
    <property type="match status" value="1"/>
</dbReference>
<proteinExistence type="predicted"/>
<dbReference type="PANTHER" id="PTHR38031">
    <property type="entry name" value="SULFUR CARRIER PROTEIN SLR0821-RELATED"/>
    <property type="match status" value="1"/>
</dbReference>
<keyword evidence="2" id="KW-1185">Reference proteome</keyword>
<evidence type="ECO:0000313" key="2">
    <source>
        <dbReference type="Proteomes" id="UP001165368"/>
    </source>
</evidence>
<dbReference type="SUPFAM" id="SSF54285">
    <property type="entry name" value="MoaD/ThiS"/>
    <property type="match status" value="1"/>
</dbReference>
<protein>
    <submittedName>
        <fullName evidence="1">MoaD/ThiS family protein</fullName>
    </submittedName>
</protein>
<sequence length="99" mass="10521">MGDAGGTVTVLVPAVLAQHTGDRRELTVQVPGTTTVAELLDVLARDYPIFGRRVRNEAGAIRRYVNCYLDGEDIRGLDGTGTRVQAGQQLLLIQSVAGG</sequence>
<gene>
    <name evidence="1" type="ORF">LVY72_08160</name>
</gene>
<name>A0ABS9L5J4_9MICC</name>
<dbReference type="InterPro" id="IPR012675">
    <property type="entry name" value="Beta-grasp_dom_sf"/>
</dbReference>
<dbReference type="RefSeq" id="WP_237819554.1">
    <property type="nucleotide sequence ID" value="NZ_JAKLTQ010000004.1"/>
</dbReference>